<dbReference type="AlphaFoldDB" id="A0AB40BVQ9"/>
<keyword evidence="2" id="KW-1185">Reference proteome</keyword>
<proteinExistence type="predicted"/>
<dbReference type="RefSeq" id="XP_039131023.1">
    <property type="nucleotide sequence ID" value="XM_039275089.1"/>
</dbReference>
<organism evidence="2 3">
    <name type="scientific">Dioscorea cayennensis subsp. rotundata</name>
    <name type="common">White Guinea yam</name>
    <name type="synonym">Dioscorea rotundata</name>
    <dbReference type="NCBI Taxonomy" id="55577"/>
    <lineage>
        <taxon>Eukaryota</taxon>
        <taxon>Viridiplantae</taxon>
        <taxon>Streptophyta</taxon>
        <taxon>Embryophyta</taxon>
        <taxon>Tracheophyta</taxon>
        <taxon>Spermatophyta</taxon>
        <taxon>Magnoliopsida</taxon>
        <taxon>Liliopsida</taxon>
        <taxon>Dioscoreales</taxon>
        <taxon>Dioscoreaceae</taxon>
        <taxon>Dioscorea</taxon>
    </lineage>
</organism>
<reference evidence="3" key="1">
    <citation type="submission" date="2025-08" db="UniProtKB">
        <authorList>
            <consortium name="RefSeq"/>
        </authorList>
    </citation>
    <scope>IDENTIFICATION</scope>
</reference>
<feature type="compositionally biased region" description="Polar residues" evidence="1">
    <location>
        <begin position="318"/>
        <end position="337"/>
    </location>
</feature>
<evidence type="ECO:0000313" key="3">
    <source>
        <dbReference type="RefSeq" id="XP_039131023.1"/>
    </source>
</evidence>
<feature type="compositionally biased region" description="Low complexity" evidence="1">
    <location>
        <begin position="342"/>
        <end position="355"/>
    </location>
</feature>
<dbReference type="PANTHER" id="PTHR35507">
    <property type="entry name" value="OS09G0488600 PROTEIN"/>
    <property type="match status" value="1"/>
</dbReference>
<feature type="region of interest" description="Disordered" evidence="1">
    <location>
        <begin position="1"/>
        <end position="20"/>
    </location>
</feature>
<dbReference type="Proteomes" id="UP001515500">
    <property type="component" value="Chromosome 8"/>
</dbReference>
<feature type="region of interest" description="Disordered" evidence="1">
    <location>
        <begin position="314"/>
        <end position="387"/>
    </location>
</feature>
<protein>
    <submittedName>
        <fullName evidence="3">Uncharacterized protein LOC120267434</fullName>
    </submittedName>
</protein>
<feature type="compositionally biased region" description="Polar residues" evidence="1">
    <location>
        <begin position="370"/>
        <end position="381"/>
    </location>
</feature>
<dbReference type="GeneID" id="120267434"/>
<accession>A0AB40BVQ9</accession>
<dbReference type="PANTHER" id="PTHR35507:SF1">
    <property type="entry name" value="TMF_TATA_BD DOMAIN-CONTAINING PROTEIN"/>
    <property type="match status" value="1"/>
</dbReference>
<evidence type="ECO:0000256" key="1">
    <source>
        <dbReference type="SAM" id="MobiDB-lite"/>
    </source>
</evidence>
<gene>
    <name evidence="3" type="primary">LOC120267434</name>
</gene>
<evidence type="ECO:0000313" key="2">
    <source>
        <dbReference type="Proteomes" id="UP001515500"/>
    </source>
</evidence>
<sequence>MSGDIAGADRSPAAQSQPPWTVSLAPFAPCVSPSPRRLSSCFKERGRPVLSARRQLAWVSLQGRLIGGEEATSAKAIGGGLDPDETVAWELFSPLHRVLIVAVMGVATAESKRSKKISQLQRSVDLRDQVLLGMQQKLDDLCMQMSTAVDWPMKSNNKMHFENDAPSCLKLPELNPESGITPLFKNSLDKPKEECVREFRKDEMFKSAHVNSGEQEERRLSDLSDFCASVTSSVDIQLSTLAAEQDYFNLRRECEEKDSTIRELSAAIHASGVVSSKRIMELEEIIRRKNMVISKMKKDMLALEQQVIQLTRLRRKSSPTLSNSNDPPQLPFMSSNILYDMSSTSPSSSDSDSPSGGILHCSGVEEKRTQSQPSMKMSSFRKSIDKPMKQQCLSPLKENHMNQNIELNETSRPGQLGPSSGDLKRIRRRAMPESRTPILQRKWV</sequence>
<name>A0AB40BVQ9_DIOCR</name>